<dbReference type="EMBL" id="JAJUOS010000003">
    <property type="protein sequence ID" value="MCE5973089.1"/>
    <property type="molecule type" value="Genomic_DNA"/>
</dbReference>
<gene>
    <name evidence="5" type="ORF">LZA78_06310</name>
</gene>
<protein>
    <submittedName>
        <fullName evidence="5">Shikimate dehydrogenase</fullName>
    </submittedName>
</protein>
<evidence type="ECO:0000256" key="3">
    <source>
        <dbReference type="ARBA" id="ARBA00023141"/>
    </source>
</evidence>
<dbReference type="InterPro" id="IPR013708">
    <property type="entry name" value="Shikimate_DH-bd_N"/>
</dbReference>
<feature type="domain" description="Shikimate dehydrogenase substrate binding N-terminal" evidence="4">
    <location>
        <begin position="17"/>
        <end position="101"/>
    </location>
</feature>
<organism evidence="5 6">
    <name type="scientific">Rhodobacter flavimaris</name>
    <dbReference type="NCBI Taxonomy" id="2907145"/>
    <lineage>
        <taxon>Bacteria</taxon>
        <taxon>Pseudomonadati</taxon>
        <taxon>Pseudomonadota</taxon>
        <taxon>Alphaproteobacteria</taxon>
        <taxon>Rhodobacterales</taxon>
        <taxon>Rhodobacter group</taxon>
        <taxon>Rhodobacter</taxon>
    </lineage>
</organism>
<dbReference type="InterPro" id="IPR046346">
    <property type="entry name" value="Aminoacid_DH-like_N_sf"/>
</dbReference>
<keyword evidence="3" id="KW-0057">Aromatic amino acid biosynthesis</keyword>
<dbReference type="RefSeq" id="WP_233676083.1">
    <property type="nucleotide sequence ID" value="NZ_JAJUOS010000003.1"/>
</dbReference>
<comment type="caution">
    <text evidence="5">The sequence shown here is derived from an EMBL/GenBank/DDBJ whole genome shotgun (WGS) entry which is preliminary data.</text>
</comment>
<evidence type="ECO:0000256" key="1">
    <source>
        <dbReference type="ARBA" id="ARBA00004871"/>
    </source>
</evidence>
<dbReference type="Pfam" id="PF08501">
    <property type="entry name" value="Shikimate_dh_N"/>
    <property type="match status" value="1"/>
</dbReference>
<evidence type="ECO:0000313" key="5">
    <source>
        <dbReference type="EMBL" id="MCE5973089.1"/>
    </source>
</evidence>
<dbReference type="Proteomes" id="UP001521181">
    <property type="component" value="Unassembled WGS sequence"/>
</dbReference>
<sequence length="289" mass="30366">MTISTPKSPQRTFRLGLIGGNITETRSPVLHATCGLSLGANVTYDLIIPAERGHSFADLLVQCETAGFDGVNVTYPFKEEAAALIPAGNPVVAAMGSANTIRFTPEGPRAFNTDHSGFIAAYRKLYGEAAPGRVLVLGTGGVGRAVAFGLADLGASEIVLYDMDAAKVASLKAALESHSGITVSTCSAHELSDLSGFDGVVNCTPLGMVGRPGSPLPADVSGPVHWGFDAVYTPEFTQFRAQIEQLGGTFLSGYELYFHQGVDAFEIFTGLEVSETDWVRGIITHKPAA</sequence>
<name>A0ABS8YTA3_9RHOB</name>
<evidence type="ECO:0000313" key="6">
    <source>
        <dbReference type="Proteomes" id="UP001521181"/>
    </source>
</evidence>
<keyword evidence="6" id="KW-1185">Reference proteome</keyword>
<dbReference type="SUPFAM" id="SSF53223">
    <property type="entry name" value="Aminoacid dehydrogenase-like, N-terminal domain"/>
    <property type="match status" value="1"/>
</dbReference>
<evidence type="ECO:0000256" key="2">
    <source>
        <dbReference type="ARBA" id="ARBA00023002"/>
    </source>
</evidence>
<comment type="pathway">
    <text evidence="1">Metabolic intermediate biosynthesis; chorismate biosynthesis; chorismate from D-erythrose 4-phosphate and phosphoenolpyruvate: step 4/7.</text>
</comment>
<accession>A0ABS8YTA3</accession>
<keyword evidence="2" id="KW-0560">Oxidoreductase</keyword>
<dbReference type="InterPro" id="IPR036291">
    <property type="entry name" value="NAD(P)-bd_dom_sf"/>
</dbReference>
<dbReference type="PANTHER" id="PTHR21089">
    <property type="entry name" value="SHIKIMATE DEHYDROGENASE"/>
    <property type="match status" value="1"/>
</dbReference>
<keyword evidence="3" id="KW-0028">Amino-acid biosynthesis</keyword>
<dbReference type="InterPro" id="IPR022893">
    <property type="entry name" value="Shikimate_DH_fam"/>
</dbReference>
<dbReference type="SUPFAM" id="SSF51735">
    <property type="entry name" value="NAD(P)-binding Rossmann-fold domains"/>
    <property type="match status" value="1"/>
</dbReference>
<proteinExistence type="predicted"/>
<dbReference type="CDD" id="cd01065">
    <property type="entry name" value="NAD_bind_Shikimate_DH"/>
    <property type="match status" value="1"/>
</dbReference>
<evidence type="ECO:0000259" key="4">
    <source>
        <dbReference type="Pfam" id="PF08501"/>
    </source>
</evidence>
<dbReference type="PANTHER" id="PTHR21089:SF1">
    <property type="entry name" value="BIFUNCTIONAL 3-DEHYDROQUINATE DEHYDRATASE_SHIKIMATE DEHYDROGENASE, CHLOROPLASTIC"/>
    <property type="match status" value="1"/>
</dbReference>
<dbReference type="Gene3D" id="3.40.50.10860">
    <property type="entry name" value="Leucine Dehydrogenase, chain A, domain 1"/>
    <property type="match status" value="1"/>
</dbReference>
<dbReference type="Gene3D" id="3.40.50.720">
    <property type="entry name" value="NAD(P)-binding Rossmann-like Domain"/>
    <property type="match status" value="1"/>
</dbReference>
<reference evidence="5 6" key="1">
    <citation type="submission" date="2021-12" db="EMBL/GenBank/DDBJ databases">
        <title>Sinirhodobacter sp. WL0062 is a bacterium isolated from seawater.</title>
        <authorList>
            <person name="Wang L."/>
            <person name="He W."/>
            <person name="Zhang D.-F."/>
        </authorList>
    </citation>
    <scope>NUCLEOTIDE SEQUENCE [LARGE SCALE GENOMIC DNA]</scope>
    <source>
        <strain evidence="5 6">WL0062</strain>
    </source>
</reference>